<keyword evidence="1" id="KW-1133">Transmembrane helix</keyword>
<dbReference type="NCBIfam" id="TIGR02893">
    <property type="entry name" value="spore_yabQ"/>
    <property type="match status" value="1"/>
</dbReference>
<sequence length="199" mass="24168">MSLDTQFITMFMMLASGIYLGMAIDTFRRFERYWKKQTIFAFSIEIFFWLLQGLIVFYFLFVANQGELRLYIFLLILCGFAMYQALFKTIYRRVLEKLISYGISFIWFVKRLFIVLIYTPVRWMIILLTKILLGIWVAFVWLLLLVGKIILLPLKLLGKIIWWLTPKIVKNYLQQLKGIYSKIENILLKWWKKFRQKRR</sequence>
<dbReference type="Pfam" id="PF09578">
    <property type="entry name" value="Spore_YabQ"/>
    <property type="match status" value="1"/>
</dbReference>
<organism evidence="2 3">
    <name type="scientific">Pontibacillus yanchengensis Y32</name>
    <dbReference type="NCBI Taxonomy" id="1385514"/>
    <lineage>
        <taxon>Bacteria</taxon>
        <taxon>Bacillati</taxon>
        <taxon>Bacillota</taxon>
        <taxon>Bacilli</taxon>
        <taxon>Bacillales</taxon>
        <taxon>Bacillaceae</taxon>
        <taxon>Pontibacillus</taxon>
    </lineage>
</organism>
<feature type="transmembrane region" description="Helical" evidence="1">
    <location>
        <begin position="6"/>
        <end position="27"/>
    </location>
</feature>
<keyword evidence="3" id="KW-1185">Reference proteome</keyword>
<proteinExistence type="predicted"/>
<feature type="transmembrane region" description="Helical" evidence="1">
    <location>
        <begin position="98"/>
        <end position="118"/>
    </location>
</feature>
<evidence type="ECO:0000313" key="3">
    <source>
        <dbReference type="Proteomes" id="UP000030147"/>
    </source>
</evidence>
<dbReference type="EMBL" id="AVBF01000046">
    <property type="protein sequence ID" value="KGP71836.1"/>
    <property type="molecule type" value="Genomic_DNA"/>
</dbReference>
<feature type="transmembrane region" description="Helical" evidence="1">
    <location>
        <begin position="39"/>
        <end position="62"/>
    </location>
</feature>
<reference evidence="2 3" key="1">
    <citation type="journal article" date="2015" name="Stand. Genomic Sci.">
        <title>High quality draft genome sequence of the moderately halophilic bacterium Pontibacillus yanchengensis Y32(T) and comparison among Pontibacillus genomes.</title>
        <authorList>
            <person name="Huang J."/>
            <person name="Qiao Z.X."/>
            <person name="Tang J.W."/>
            <person name="Wang G."/>
        </authorList>
    </citation>
    <scope>NUCLEOTIDE SEQUENCE [LARGE SCALE GENOMIC DNA]</scope>
    <source>
        <strain evidence="2 3">Y32</strain>
    </source>
</reference>
<evidence type="ECO:0000256" key="1">
    <source>
        <dbReference type="SAM" id="Phobius"/>
    </source>
</evidence>
<accession>A0A0A2TCR9</accession>
<dbReference type="Proteomes" id="UP000030147">
    <property type="component" value="Unassembled WGS sequence"/>
</dbReference>
<keyword evidence="1" id="KW-0812">Transmembrane</keyword>
<dbReference type="RefSeq" id="WP_036821777.1">
    <property type="nucleotide sequence ID" value="NZ_AVBF01000046.1"/>
</dbReference>
<dbReference type="InterPro" id="IPR019074">
    <property type="entry name" value="YabQ"/>
</dbReference>
<keyword evidence="1" id="KW-0472">Membrane</keyword>
<dbReference type="STRING" id="1385514.N782_16170"/>
<feature type="transmembrane region" description="Helical" evidence="1">
    <location>
        <begin position="124"/>
        <end position="146"/>
    </location>
</feature>
<feature type="transmembrane region" description="Helical" evidence="1">
    <location>
        <begin position="68"/>
        <end position="86"/>
    </location>
</feature>
<dbReference type="eggNOG" id="ENOG5032RAH">
    <property type="taxonomic scope" value="Bacteria"/>
</dbReference>
<evidence type="ECO:0000313" key="2">
    <source>
        <dbReference type="EMBL" id="KGP71836.1"/>
    </source>
</evidence>
<evidence type="ECO:0008006" key="4">
    <source>
        <dbReference type="Google" id="ProtNLM"/>
    </source>
</evidence>
<name>A0A0A2TCR9_9BACI</name>
<dbReference type="OrthoDB" id="1653819at2"/>
<dbReference type="AlphaFoldDB" id="A0A0A2TCR9"/>
<gene>
    <name evidence="2" type="ORF">N782_16170</name>
</gene>
<protein>
    <recommendedName>
        <fullName evidence="4">Spore cortex biosynthesis protein YabQ</fullName>
    </recommendedName>
</protein>
<comment type="caution">
    <text evidence="2">The sequence shown here is derived from an EMBL/GenBank/DDBJ whole genome shotgun (WGS) entry which is preliminary data.</text>
</comment>